<dbReference type="EMBL" id="JAPHEG010000001">
    <property type="protein sequence ID" value="MDF2952864.1"/>
    <property type="molecule type" value="Genomic_DNA"/>
</dbReference>
<evidence type="ECO:0000313" key="1">
    <source>
        <dbReference type="EMBL" id="MDF2952864.1"/>
    </source>
</evidence>
<comment type="caution">
    <text evidence="1">The sequence shown here is derived from an EMBL/GenBank/DDBJ whole genome shotgun (WGS) entry which is preliminary data.</text>
</comment>
<reference evidence="1" key="1">
    <citation type="submission" date="2022-11" db="EMBL/GenBank/DDBJ databases">
        <title>Candidatus Alkanophaga archaea from heated hydrothermal vent sediment oxidize petroleum alkanes.</title>
        <authorList>
            <person name="Zehnle H."/>
            <person name="Laso-Perez R."/>
            <person name="Lipp J."/>
            <person name="Teske A."/>
            <person name="Wegener G."/>
        </authorList>
    </citation>
    <scope>NUCLEOTIDE SEQUENCE</scope>
    <source>
        <strain evidence="1">MCA70</strain>
    </source>
</reference>
<protein>
    <submittedName>
        <fullName evidence="1">Uncharacterized protein</fullName>
    </submittedName>
</protein>
<sequence>MRWFCPFCWTELKDDVTKFCPKCKNDLTSFSNLSFEDKLLLSLKTPCFSKQKIRNRVFGKLKKSKSCKHSLQNAI</sequence>
<dbReference type="Proteomes" id="UP001144110">
    <property type="component" value="Unassembled WGS sequence"/>
</dbReference>
<proteinExistence type="predicted"/>
<gene>
    <name evidence="1" type="ORF">OD816_000109</name>
</gene>
<name>A0AAE3P4Y0_9BACT</name>
<organism evidence="1 2">
    <name type="scientific">Candidatus Thermodesulfobacterium syntrophicum</name>
    <dbReference type="NCBI Taxonomy" id="3060442"/>
    <lineage>
        <taxon>Bacteria</taxon>
        <taxon>Pseudomonadati</taxon>
        <taxon>Thermodesulfobacteriota</taxon>
        <taxon>Thermodesulfobacteria</taxon>
        <taxon>Thermodesulfobacteriales</taxon>
        <taxon>Thermodesulfobacteriaceae</taxon>
        <taxon>Thermodesulfobacterium</taxon>
    </lineage>
</organism>
<evidence type="ECO:0000313" key="2">
    <source>
        <dbReference type="Proteomes" id="UP001144110"/>
    </source>
</evidence>
<dbReference type="AlphaFoldDB" id="A0AAE3P4Y0"/>
<accession>A0AAE3P4Y0</accession>